<gene>
    <name evidence="3" type="ORF">GKIL_1076</name>
</gene>
<evidence type="ECO:0000313" key="4">
    <source>
        <dbReference type="Proteomes" id="UP000017396"/>
    </source>
</evidence>
<dbReference type="KEGG" id="glj:GKIL_1076"/>
<proteinExistence type="predicted"/>
<evidence type="ECO:0000256" key="2">
    <source>
        <dbReference type="SAM" id="SignalP"/>
    </source>
</evidence>
<feature type="region of interest" description="Disordered" evidence="1">
    <location>
        <begin position="47"/>
        <end position="113"/>
    </location>
</feature>
<dbReference type="EMBL" id="CP003587">
    <property type="protein sequence ID" value="AGY57322.1"/>
    <property type="molecule type" value="Genomic_DNA"/>
</dbReference>
<dbReference type="HOGENOM" id="CLU_1862337_0_0_3"/>
<name>U5QEG7_GLOK1</name>
<dbReference type="AlphaFoldDB" id="U5QEG7"/>
<dbReference type="Proteomes" id="UP000017396">
    <property type="component" value="Chromosome"/>
</dbReference>
<feature type="compositionally biased region" description="Polar residues" evidence="1">
    <location>
        <begin position="56"/>
        <end position="68"/>
    </location>
</feature>
<feature type="compositionally biased region" description="Gly residues" evidence="1">
    <location>
        <begin position="94"/>
        <end position="106"/>
    </location>
</feature>
<feature type="chain" id="PRO_5004663593" evidence="2">
    <location>
        <begin position="23"/>
        <end position="148"/>
    </location>
</feature>
<keyword evidence="2" id="KW-0732">Signal</keyword>
<protein>
    <submittedName>
        <fullName evidence="3">Uncharacterized protein</fullName>
    </submittedName>
</protein>
<organism evidence="3 4">
    <name type="scientific">Gloeobacter kilaueensis (strain ATCC BAA-2537 / CCAP 1431/1 / ULC 316 / JS1)</name>
    <dbReference type="NCBI Taxonomy" id="1183438"/>
    <lineage>
        <taxon>Bacteria</taxon>
        <taxon>Bacillati</taxon>
        <taxon>Cyanobacteriota</taxon>
        <taxon>Cyanophyceae</taxon>
        <taxon>Gloeobacterales</taxon>
        <taxon>Gloeobacteraceae</taxon>
        <taxon>Gloeobacter</taxon>
    </lineage>
</organism>
<dbReference type="OrthoDB" id="9929686at2"/>
<keyword evidence="4" id="KW-1185">Reference proteome</keyword>
<evidence type="ECO:0000313" key="3">
    <source>
        <dbReference type="EMBL" id="AGY57322.1"/>
    </source>
</evidence>
<feature type="signal peptide" evidence="2">
    <location>
        <begin position="1"/>
        <end position="22"/>
    </location>
</feature>
<reference evidence="3 4" key="1">
    <citation type="journal article" date="2013" name="PLoS ONE">
        <title>Cultivation and Complete Genome Sequencing of Gloeobacter kilaueensis sp. nov., from a Lava Cave in Kilauea Caldera, Hawai'i.</title>
        <authorList>
            <person name="Saw J.H."/>
            <person name="Schatz M."/>
            <person name="Brown M.V."/>
            <person name="Kunkel D.D."/>
            <person name="Foster J.S."/>
            <person name="Shick H."/>
            <person name="Christensen S."/>
            <person name="Hou S."/>
            <person name="Wan X."/>
            <person name="Donachie S.P."/>
        </authorList>
    </citation>
    <scope>NUCLEOTIDE SEQUENCE [LARGE SCALE GENOMIC DNA]</scope>
    <source>
        <strain evidence="4">JS</strain>
    </source>
</reference>
<evidence type="ECO:0000256" key="1">
    <source>
        <dbReference type="SAM" id="MobiDB-lite"/>
    </source>
</evidence>
<accession>U5QEG7</accession>
<sequence length="148" mass="16176">MLKPILIRSLLSFCVLTAPVLAQVEGPAPGGNLSNLNLSSDQQAALRQAVRDCREQQSSQSPDNQRTCVRQRLGTILTPEQKQQLTGDRRQPGNGYGYGVESGGGPANLSDQQRAALRQAIEQCRSEQPQQDREAMRACVQQKLGNAY</sequence>
<dbReference type="RefSeq" id="WP_023172391.1">
    <property type="nucleotide sequence ID" value="NC_022600.1"/>
</dbReference>